<keyword evidence="2" id="KW-1185">Reference proteome</keyword>
<protein>
    <submittedName>
        <fullName evidence="1">Uncharacterized protein</fullName>
    </submittedName>
</protein>
<name>A0ABW3YSE7_MYCRA</name>
<gene>
    <name evidence="1" type="ORF">ACFQ33_00385</name>
</gene>
<organism evidence="1 2">
    <name type="scientific">Mycoplana ramosa</name>
    <name type="common">Mycoplana bullata</name>
    <dbReference type="NCBI Taxonomy" id="40837"/>
    <lineage>
        <taxon>Bacteria</taxon>
        <taxon>Pseudomonadati</taxon>
        <taxon>Pseudomonadota</taxon>
        <taxon>Alphaproteobacteria</taxon>
        <taxon>Hyphomicrobiales</taxon>
        <taxon>Rhizobiaceae</taxon>
        <taxon>Mycoplana</taxon>
    </lineage>
</organism>
<dbReference type="Proteomes" id="UP001597173">
    <property type="component" value="Unassembled WGS sequence"/>
</dbReference>
<evidence type="ECO:0000313" key="1">
    <source>
        <dbReference type="EMBL" id="MFD1326357.1"/>
    </source>
</evidence>
<accession>A0ABW3YSE7</accession>
<comment type="caution">
    <text evidence="1">The sequence shown here is derived from an EMBL/GenBank/DDBJ whole genome shotgun (WGS) entry which is preliminary data.</text>
</comment>
<proteinExistence type="predicted"/>
<sequence>MTAGEPIKKTIQAGTGTKAMPAHCPCTYRGEAVEAPPLEYVARKWKPVSEQDLRKNNDRKRTREIDRSRRALVGASCLELRDDIGFVVVTQNGIRSLGSIRSLVDPLRIGRDEKRPLALPDLTAVDLVPARQRCLKISLQFVNGRLRCDRCERCGE</sequence>
<reference evidence="2" key="1">
    <citation type="journal article" date="2019" name="Int. J. Syst. Evol. Microbiol.">
        <title>The Global Catalogue of Microorganisms (GCM) 10K type strain sequencing project: providing services to taxonomists for standard genome sequencing and annotation.</title>
        <authorList>
            <consortium name="The Broad Institute Genomics Platform"/>
            <consortium name="The Broad Institute Genome Sequencing Center for Infectious Disease"/>
            <person name="Wu L."/>
            <person name="Ma J."/>
        </authorList>
    </citation>
    <scope>NUCLEOTIDE SEQUENCE [LARGE SCALE GENOMIC DNA]</scope>
    <source>
        <strain evidence="2">CCUG 55609</strain>
    </source>
</reference>
<dbReference type="EMBL" id="JBHTNF010000001">
    <property type="protein sequence ID" value="MFD1326357.1"/>
    <property type="molecule type" value="Genomic_DNA"/>
</dbReference>
<dbReference type="RefSeq" id="WP_374839700.1">
    <property type="nucleotide sequence ID" value="NZ_JBHEEW010000010.1"/>
</dbReference>
<evidence type="ECO:0000313" key="2">
    <source>
        <dbReference type="Proteomes" id="UP001597173"/>
    </source>
</evidence>